<dbReference type="CDD" id="cd00130">
    <property type="entry name" value="PAS"/>
    <property type="match status" value="1"/>
</dbReference>
<dbReference type="SUPFAM" id="SSF55785">
    <property type="entry name" value="PYP-like sensor domain (PAS domain)"/>
    <property type="match status" value="1"/>
</dbReference>
<feature type="domain" description="PAC" evidence="13">
    <location>
        <begin position="210"/>
        <end position="264"/>
    </location>
</feature>
<feature type="domain" description="PAS" evidence="12">
    <location>
        <begin position="141"/>
        <end position="180"/>
    </location>
</feature>
<evidence type="ECO:0000259" key="12">
    <source>
        <dbReference type="PROSITE" id="PS50112"/>
    </source>
</evidence>
<accession>A0ABY3PU24</accession>
<feature type="domain" description="Histidine kinase" evidence="10">
    <location>
        <begin position="277"/>
        <end position="502"/>
    </location>
</feature>
<dbReference type="InterPro" id="IPR004358">
    <property type="entry name" value="Sig_transdc_His_kin-like_C"/>
</dbReference>
<dbReference type="SUPFAM" id="SSF55874">
    <property type="entry name" value="ATPase domain of HSP90 chaperone/DNA topoisomerase II/histidine kinase"/>
    <property type="match status" value="1"/>
</dbReference>
<feature type="modified residue" description="4-aspartylphosphate" evidence="9">
    <location>
        <position position="572"/>
    </location>
</feature>
<dbReference type="InterPro" id="IPR005467">
    <property type="entry name" value="His_kinase_dom"/>
</dbReference>
<dbReference type="EMBL" id="CP063845">
    <property type="protein sequence ID" value="UFP96999.1"/>
    <property type="molecule type" value="Genomic_DNA"/>
</dbReference>
<proteinExistence type="predicted"/>
<dbReference type="InterPro" id="IPR036890">
    <property type="entry name" value="HATPase_C_sf"/>
</dbReference>
<evidence type="ECO:0000256" key="5">
    <source>
        <dbReference type="ARBA" id="ARBA00022741"/>
    </source>
</evidence>
<dbReference type="Pfam" id="PF00512">
    <property type="entry name" value="HisKA"/>
    <property type="match status" value="1"/>
</dbReference>
<keyword evidence="6" id="KW-0418">Kinase</keyword>
<keyword evidence="4" id="KW-0808">Transferase</keyword>
<dbReference type="SMART" id="SM00091">
    <property type="entry name" value="PAS"/>
    <property type="match status" value="1"/>
</dbReference>
<dbReference type="Pfam" id="PF00072">
    <property type="entry name" value="Response_reg"/>
    <property type="match status" value="2"/>
</dbReference>
<dbReference type="PROSITE" id="PS50113">
    <property type="entry name" value="PAC"/>
    <property type="match status" value="1"/>
</dbReference>
<dbReference type="Pfam" id="PF02518">
    <property type="entry name" value="HATPase_c"/>
    <property type="match status" value="1"/>
</dbReference>
<evidence type="ECO:0000256" key="3">
    <source>
        <dbReference type="ARBA" id="ARBA00022553"/>
    </source>
</evidence>
<sequence>MRAMAAIKILLVEDNPGDMRLLREILKDAPAARFEWHEAGRLQEAVAALAHGHFDVVLLDLSLPDSRGLDSLIALKPFAAALPIVVLTGFDDETLATGAMQLGAQDYLVKGQVTGSLLVRSIRYAIERQRAEQKIHEQAALLDVATDAILLRNLNNRIIFWNKGAEHLYGWSAVEASGQTAADLLYGHWAGADDARLAAEEVFATVVVRGEWQGELTKFTRSGKKLITQSRWTLVRDEQGRPKSILTVDTDITEKNQLEAKFLRAQRLESLGTLAGGIAHDLNNILTPIVAAAQLLPLRLTDLDQQDLRLLRMLEENSRRGSHLVTQILSFARGMEGRRTILQIRHLLGEVGQIVRQTFPKSIEIRIDASEQDLWTIQADATQMYQVLMNLCVNARDAMPAGGVLTLTARNLIVDEHYARLIPDAVAGAYVVVAVGDTGTGITPEIVEKIFEPFFTTKELGKGTGLGLSTVLGIVKHHGGFVGVYSEPGRGTEFRVHLPAAAGSAVEPEAQAELPEGCGELVLVVDDEVAILEVIRTALESHNYRVVGACNGLEAIAAVSRHRGAVRAVLMDMMMPAMDGPAAIFALQDIDPYLPVVAMSGIAHAERPRAHHPALRAFLTKPFTLPELLLALHAAIHGRSAA</sequence>
<reference evidence="14 15" key="1">
    <citation type="journal article" date="2021" name="Genome Biol. Evol.">
        <title>Complete Genome Sequencing of a Novel Gloeobacter Species from a Waterfall Cave in Mexico.</title>
        <authorList>
            <person name="Saw J.H."/>
            <person name="Cardona T."/>
            <person name="Montejano G."/>
        </authorList>
    </citation>
    <scope>NUCLEOTIDE SEQUENCE [LARGE SCALE GENOMIC DNA]</scope>
    <source>
        <strain evidence="14">MG652769</strain>
    </source>
</reference>
<dbReference type="InterPro" id="IPR035965">
    <property type="entry name" value="PAS-like_dom_sf"/>
</dbReference>
<evidence type="ECO:0000259" key="13">
    <source>
        <dbReference type="PROSITE" id="PS50113"/>
    </source>
</evidence>
<dbReference type="SUPFAM" id="SSF52172">
    <property type="entry name" value="CheY-like"/>
    <property type="match status" value="2"/>
</dbReference>
<dbReference type="InterPro" id="IPR003661">
    <property type="entry name" value="HisK_dim/P_dom"/>
</dbReference>
<dbReference type="PANTHER" id="PTHR43065">
    <property type="entry name" value="SENSOR HISTIDINE KINASE"/>
    <property type="match status" value="1"/>
</dbReference>
<gene>
    <name evidence="14" type="ORF">ISF26_13880</name>
</gene>
<dbReference type="InterPro" id="IPR001789">
    <property type="entry name" value="Sig_transdc_resp-reg_receiver"/>
</dbReference>
<dbReference type="InterPro" id="IPR003594">
    <property type="entry name" value="HATPase_dom"/>
</dbReference>
<keyword evidence="3 9" id="KW-0597">Phosphoprotein</keyword>
<evidence type="ECO:0000313" key="14">
    <source>
        <dbReference type="EMBL" id="UFP96999.1"/>
    </source>
</evidence>
<dbReference type="InterPro" id="IPR000700">
    <property type="entry name" value="PAS-assoc_C"/>
</dbReference>
<keyword evidence="15" id="KW-1185">Reference proteome</keyword>
<dbReference type="Gene3D" id="3.30.450.20">
    <property type="entry name" value="PAS domain"/>
    <property type="match status" value="1"/>
</dbReference>
<dbReference type="Gene3D" id="3.30.565.10">
    <property type="entry name" value="Histidine kinase-like ATPase, C-terminal domain"/>
    <property type="match status" value="1"/>
</dbReference>
<dbReference type="NCBIfam" id="TIGR00229">
    <property type="entry name" value="sensory_box"/>
    <property type="match status" value="1"/>
</dbReference>
<evidence type="ECO:0000313" key="15">
    <source>
        <dbReference type="Proteomes" id="UP001054846"/>
    </source>
</evidence>
<keyword evidence="8" id="KW-0902">Two-component regulatory system</keyword>
<dbReference type="Gene3D" id="3.40.50.2300">
    <property type="match status" value="2"/>
</dbReference>
<evidence type="ECO:0000256" key="4">
    <source>
        <dbReference type="ARBA" id="ARBA00022679"/>
    </source>
</evidence>
<comment type="catalytic activity">
    <reaction evidence="1">
        <text>ATP + protein L-histidine = ADP + protein N-phospho-L-histidine.</text>
        <dbReference type="EC" id="2.7.13.3"/>
    </reaction>
</comment>
<dbReference type="SUPFAM" id="SSF47384">
    <property type="entry name" value="Homodimeric domain of signal transducing histidine kinase"/>
    <property type="match status" value="1"/>
</dbReference>
<feature type="modified residue" description="4-aspartylphosphate" evidence="9">
    <location>
        <position position="60"/>
    </location>
</feature>
<evidence type="ECO:0000256" key="2">
    <source>
        <dbReference type="ARBA" id="ARBA00012438"/>
    </source>
</evidence>
<organism evidence="14 15">
    <name type="scientific">Gloeobacter morelensis MG652769</name>
    <dbReference type="NCBI Taxonomy" id="2781736"/>
    <lineage>
        <taxon>Bacteria</taxon>
        <taxon>Bacillati</taxon>
        <taxon>Cyanobacteriota</taxon>
        <taxon>Cyanophyceae</taxon>
        <taxon>Gloeobacterales</taxon>
        <taxon>Gloeobacteraceae</taxon>
        <taxon>Gloeobacter</taxon>
        <taxon>Gloeobacter morelensis</taxon>
    </lineage>
</organism>
<evidence type="ECO:0000259" key="11">
    <source>
        <dbReference type="PROSITE" id="PS50110"/>
    </source>
</evidence>
<dbReference type="Gene3D" id="1.10.287.130">
    <property type="match status" value="1"/>
</dbReference>
<evidence type="ECO:0000256" key="7">
    <source>
        <dbReference type="ARBA" id="ARBA00022840"/>
    </source>
</evidence>
<dbReference type="InterPro" id="IPR011006">
    <property type="entry name" value="CheY-like_superfamily"/>
</dbReference>
<keyword evidence="7" id="KW-0067">ATP-binding</keyword>
<dbReference type="CDD" id="cd00082">
    <property type="entry name" value="HisKA"/>
    <property type="match status" value="1"/>
</dbReference>
<dbReference type="SMART" id="SM00448">
    <property type="entry name" value="REC"/>
    <property type="match status" value="2"/>
</dbReference>
<evidence type="ECO:0000256" key="1">
    <source>
        <dbReference type="ARBA" id="ARBA00000085"/>
    </source>
</evidence>
<feature type="domain" description="Response regulatory" evidence="11">
    <location>
        <begin position="521"/>
        <end position="636"/>
    </location>
</feature>
<dbReference type="PROSITE" id="PS50110">
    <property type="entry name" value="RESPONSE_REGULATORY"/>
    <property type="match status" value="2"/>
</dbReference>
<name>A0ABY3PU24_9CYAN</name>
<dbReference type="CDD" id="cd00156">
    <property type="entry name" value="REC"/>
    <property type="match status" value="1"/>
</dbReference>
<evidence type="ECO:0000256" key="6">
    <source>
        <dbReference type="ARBA" id="ARBA00022777"/>
    </source>
</evidence>
<dbReference type="SMART" id="SM00387">
    <property type="entry name" value="HATPase_c"/>
    <property type="match status" value="1"/>
</dbReference>
<dbReference type="Proteomes" id="UP001054846">
    <property type="component" value="Chromosome"/>
</dbReference>
<dbReference type="PROSITE" id="PS50109">
    <property type="entry name" value="HIS_KIN"/>
    <property type="match status" value="1"/>
</dbReference>
<feature type="domain" description="Response regulatory" evidence="11">
    <location>
        <begin position="8"/>
        <end position="125"/>
    </location>
</feature>
<evidence type="ECO:0000256" key="8">
    <source>
        <dbReference type="ARBA" id="ARBA00023012"/>
    </source>
</evidence>
<dbReference type="PROSITE" id="PS50112">
    <property type="entry name" value="PAS"/>
    <property type="match status" value="1"/>
</dbReference>
<keyword evidence="5" id="KW-0547">Nucleotide-binding</keyword>
<dbReference type="PANTHER" id="PTHR43065:SF46">
    <property type="entry name" value="C4-DICARBOXYLATE TRANSPORT SENSOR PROTEIN DCTB"/>
    <property type="match status" value="1"/>
</dbReference>
<dbReference type="InterPro" id="IPR013767">
    <property type="entry name" value="PAS_fold"/>
</dbReference>
<dbReference type="InterPro" id="IPR000014">
    <property type="entry name" value="PAS"/>
</dbReference>
<protein>
    <recommendedName>
        <fullName evidence="2">histidine kinase</fullName>
        <ecNumber evidence="2">2.7.13.3</ecNumber>
    </recommendedName>
</protein>
<dbReference type="Pfam" id="PF00989">
    <property type="entry name" value="PAS"/>
    <property type="match status" value="1"/>
</dbReference>
<dbReference type="PRINTS" id="PR00344">
    <property type="entry name" value="BCTRLSENSOR"/>
</dbReference>
<dbReference type="EC" id="2.7.13.3" evidence="2"/>
<evidence type="ECO:0000256" key="9">
    <source>
        <dbReference type="PROSITE-ProRule" id="PRU00169"/>
    </source>
</evidence>
<dbReference type="SMART" id="SM00388">
    <property type="entry name" value="HisKA"/>
    <property type="match status" value="1"/>
</dbReference>
<evidence type="ECO:0000259" key="10">
    <source>
        <dbReference type="PROSITE" id="PS50109"/>
    </source>
</evidence>
<dbReference type="InterPro" id="IPR036097">
    <property type="entry name" value="HisK_dim/P_sf"/>
</dbReference>